<feature type="coiled-coil region" evidence="1">
    <location>
        <begin position="180"/>
        <end position="207"/>
    </location>
</feature>
<dbReference type="AlphaFoldDB" id="L0PEV3"/>
<evidence type="ECO:0000313" key="3">
    <source>
        <dbReference type="EMBL" id="CCJ30906.1"/>
    </source>
</evidence>
<dbReference type="PRINTS" id="PR00625">
    <property type="entry name" value="JDOMAIN"/>
</dbReference>
<dbReference type="SMART" id="SM00271">
    <property type="entry name" value="DnaJ"/>
    <property type="match status" value="1"/>
</dbReference>
<keyword evidence="1" id="KW-0175">Coiled coil</keyword>
<dbReference type="Gene3D" id="1.10.287.110">
    <property type="entry name" value="DnaJ domain"/>
    <property type="match status" value="1"/>
</dbReference>
<sequence length="260" mass="30575">MLKENLTKNFHEIDPYFVLEISRNATLAEIKSAYRKQALLNHPDKKPESEKKDANAKFEEIAFAYGVLSDEKRRERYDKTGRLDEIADDIDWSEWIKDLYESVVDGKTLEEFKNSYQGSDEEKKDLYLAYEQCKGSMKDIFSYVLCSNMLLDEERFRAMIDEGIEQKELKKYKNYSRETSAQKRKRLNEAKKEAIEAEELAKELGLDKTLKKIKGEDQLQALIQQRQTTRMETLIDSLEAKYGNSKKKKIFKKIGKMFNK</sequence>
<evidence type="ECO:0000256" key="1">
    <source>
        <dbReference type="SAM" id="Coils"/>
    </source>
</evidence>
<dbReference type="VEuPathDB" id="FungiDB:PNEJI1_001480"/>
<dbReference type="Proteomes" id="UP000010422">
    <property type="component" value="Unassembled WGS sequence"/>
</dbReference>
<dbReference type="InterPro" id="IPR056453">
    <property type="entry name" value="HTH_DNAJC9"/>
</dbReference>
<dbReference type="InterPro" id="IPR036869">
    <property type="entry name" value="J_dom_sf"/>
</dbReference>
<dbReference type="GO" id="GO:0005634">
    <property type="term" value="C:nucleus"/>
    <property type="evidence" value="ECO:0007669"/>
    <property type="project" value="TreeGrafter"/>
</dbReference>
<proteinExistence type="predicted"/>
<reference evidence="3 4" key="1">
    <citation type="journal article" date="2012" name="MBio">
        <title>De novo assembly of the Pneumocystis jirovecii genome from a single bronchoalveolar lavage fluid specimen from a patient.</title>
        <authorList>
            <person name="Cisse O.H."/>
            <person name="Pagni M."/>
            <person name="Hauser P.M."/>
        </authorList>
    </citation>
    <scope>NUCLEOTIDE SEQUENCE [LARGE SCALE GENOMIC DNA]</scope>
    <source>
        <strain evidence="3 4">SE8</strain>
    </source>
</reference>
<dbReference type="InterPro" id="IPR052594">
    <property type="entry name" value="J_domain-containing_protein"/>
</dbReference>
<evidence type="ECO:0000313" key="4">
    <source>
        <dbReference type="Proteomes" id="UP000010422"/>
    </source>
</evidence>
<dbReference type="InterPro" id="IPR001623">
    <property type="entry name" value="DnaJ_domain"/>
</dbReference>
<name>L0PEV3_PNEJI</name>
<accession>L0PEV3</accession>
<dbReference type="InParanoid" id="L0PEV3"/>
<comment type="caution">
    <text evidence="3">The sequence shown here is derived from an EMBL/GenBank/DDBJ whole genome shotgun (WGS) entry which is preliminary data.</text>
</comment>
<dbReference type="CDD" id="cd06257">
    <property type="entry name" value="DnaJ"/>
    <property type="match status" value="1"/>
</dbReference>
<dbReference type="SUPFAM" id="SSF46565">
    <property type="entry name" value="Chaperone J-domain"/>
    <property type="match status" value="1"/>
</dbReference>
<dbReference type="PANTHER" id="PTHR44144:SF1">
    <property type="entry name" value="DNAJ HOMOLOG SUBFAMILY C MEMBER 9"/>
    <property type="match status" value="1"/>
</dbReference>
<feature type="domain" description="J" evidence="2">
    <location>
        <begin position="14"/>
        <end position="81"/>
    </location>
</feature>
<dbReference type="Pfam" id="PF23302">
    <property type="entry name" value="HTH_DNAJC9"/>
    <property type="match status" value="1"/>
</dbReference>
<dbReference type="PROSITE" id="PS50076">
    <property type="entry name" value="DNAJ_2"/>
    <property type="match status" value="1"/>
</dbReference>
<dbReference type="Pfam" id="PF00226">
    <property type="entry name" value="DnaJ"/>
    <property type="match status" value="1"/>
</dbReference>
<dbReference type="PANTHER" id="PTHR44144">
    <property type="entry name" value="DNAJ HOMOLOG SUBFAMILY C MEMBER 9"/>
    <property type="match status" value="1"/>
</dbReference>
<dbReference type="FunCoup" id="L0PEV3">
    <property type="interactions" value="575"/>
</dbReference>
<dbReference type="EMBL" id="CAKM01000271">
    <property type="protein sequence ID" value="CCJ30906.1"/>
    <property type="molecule type" value="Genomic_DNA"/>
</dbReference>
<organism evidence="4">
    <name type="scientific">Pneumocystis jirovecii</name>
    <name type="common">Human pneumocystis pneumonia agent</name>
    <dbReference type="NCBI Taxonomy" id="42068"/>
    <lineage>
        <taxon>Eukaryota</taxon>
        <taxon>Fungi</taxon>
        <taxon>Dikarya</taxon>
        <taxon>Ascomycota</taxon>
        <taxon>Taphrinomycotina</taxon>
        <taxon>Pneumocystomycetes</taxon>
        <taxon>Pneumocystaceae</taxon>
        <taxon>Pneumocystis</taxon>
    </lineage>
</organism>
<gene>
    <name evidence="3" type="ORF">PNEJI1_001480</name>
</gene>
<protein>
    <recommendedName>
        <fullName evidence="2">J domain-containing protein</fullName>
    </recommendedName>
</protein>
<dbReference type="GO" id="GO:0005737">
    <property type="term" value="C:cytoplasm"/>
    <property type="evidence" value="ECO:0007669"/>
    <property type="project" value="TreeGrafter"/>
</dbReference>
<evidence type="ECO:0000259" key="2">
    <source>
        <dbReference type="PROSITE" id="PS50076"/>
    </source>
</evidence>
<dbReference type="GO" id="GO:0031072">
    <property type="term" value="F:heat shock protein binding"/>
    <property type="evidence" value="ECO:0007669"/>
    <property type="project" value="TreeGrafter"/>
</dbReference>